<proteinExistence type="inferred from homology"/>
<sequence length="300" mass="33440">MAKGGSSASAAALILNIINSVFTACGIAISLYALYCSVGLKSEVPQQPLHLHNSLNQLLLAPDASIQLSRKPPTAWFIYFLLTVAATLFVISFFGYIGSVMRNPRCLGFYSVLLVTLFLAQLGAVASMFLQPIWDKDLSKDRSSNLQSTSYFLKVNWKIIRWLILAVPILEVIAFVLALYLRSVNKDPQGIVEYQKIVFHDDHIAVPVKRNMSSTTEPSTGRPTPSIFASSSRSQNLRRNPLLEFEKMDGQDSGDSKQSTADMTAFVQNLLQQMQSRFQTMSDSIITKNILFLMSHIIYM</sequence>
<evidence type="ECO:0000256" key="7">
    <source>
        <dbReference type="SAM" id="Phobius"/>
    </source>
</evidence>
<dbReference type="GO" id="GO:0005634">
    <property type="term" value="C:nucleus"/>
    <property type="evidence" value="ECO:0007669"/>
    <property type="project" value="TreeGrafter"/>
</dbReference>
<keyword evidence="4 7" id="KW-1133">Transmembrane helix</keyword>
<dbReference type="AlphaFoldDB" id="A0AAV5H9C0"/>
<evidence type="ECO:0000256" key="2">
    <source>
        <dbReference type="ARBA" id="ARBA00006349"/>
    </source>
</evidence>
<feature type="region of interest" description="Disordered" evidence="6">
    <location>
        <begin position="211"/>
        <end position="236"/>
    </location>
</feature>
<dbReference type="PANTHER" id="PTHR19424">
    <property type="entry name" value="HEAT SHOCK FACTOR BINDING PROTEIN 1"/>
    <property type="match status" value="1"/>
</dbReference>
<evidence type="ECO:0000313" key="9">
    <source>
        <dbReference type="Proteomes" id="UP001054252"/>
    </source>
</evidence>
<comment type="caution">
    <text evidence="8">The sequence shown here is derived from an EMBL/GenBank/DDBJ whole genome shotgun (WGS) entry which is preliminary data.</text>
</comment>
<dbReference type="GO" id="GO:0016020">
    <property type="term" value="C:membrane"/>
    <property type="evidence" value="ECO:0007669"/>
    <property type="project" value="UniProtKB-SubCell"/>
</dbReference>
<dbReference type="Pfam" id="PF00335">
    <property type="entry name" value="Tetraspanin"/>
    <property type="match status" value="1"/>
</dbReference>
<feature type="transmembrane region" description="Helical" evidence="7">
    <location>
        <begin position="109"/>
        <end position="134"/>
    </location>
</feature>
<dbReference type="Pfam" id="PF06825">
    <property type="entry name" value="HSBP1"/>
    <property type="match status" value="1"/>
</dbReference>
<dbReference type="Gene3D" id="1.20.5.430">
    <property type="match status" value="1"/>
</dbReference>
<name>A0AAV5H9C0_9ROSI</name>
<dbReference type="Proteomes" id="UP001054252">
    <property type="component" value="Unassembled WGS sequence"/>
</dbReference>
<accession>A0AAV5H9C0</accession>
<feature type="transmembrane region" description="Helical" evidence="7">
    <location>
        <begin position="159"/>
        <end position="181"/>
    </location>
</feature>
<feature type="transmembrane region" description="Helical" evidence="7">
    <location>
        <begin position="12"/>
        <end position="35"/>
    </location>
</feature>
<evidence type="ECO:0000256" key="5">
    <source>
        <dbReference type="ARBA" id="ARBA00023136"/>
    </source>
</evidence>
<feature type="transmembrane region" description="Helical" evidence="7">
    <location>
        <begin position="76"/>
        <end position="97"/>
    </location>
</feature>
<comment type="subcellular location">
    <subcellularLocation>
        <location evidence="1">Membrane</location>
        <topology evidence="1">Multi-pass membrane protein</topology>
    </subcellularLocation>
</comment>
<evidence type="ECO:0000256" key="1">
    <source>
        <dbReference type="ARBA" id="ARBA00004141"/>
    </source>
</evidence>
<dbReference type="GO" id="GO:0003714">
    <property type="term" value="F:transcription corepressor activity"/>
    <property type="evidence" value="ECO:0007669"/>
    <property type="project" value="InterPro"/>
</dbReference>
<reference evidence="8 9" key="1">
    <citation type="journal article" date="2021" name="Commun. Biol.">
        <title>The genome of Shorea leprosula (Dipterocarpaceae) highlights the ecological relevance of drought in aseasonal tropical rainforests.</title>
        <authorList>
            <person name="Ng K.K.S."/>
            <person name="Kobayashi M.J."/>
            <person name="Fawcett J.A."/>
            <person name="Hatakeyama M."/>
            <person name="Paape T."/>
            <person name="Ng C.H."/>
            <person name="Ang C.C."/>
            <person name="Tnah L.H."/>
            <person name="Lee C.T."/>
            <person name="Nishiyama T."/>
            <person name="Sese J."/>
            <person name="O'Brien M.J."/>
            <person name="Copetti D."/>
            <person name="Mohd Noor M.I."/>
            <person name="Ong R.C."/>
            <person name="Putra M."/>
            <person name="Sireger I.Z."/>
            <person name="Indrioko S."/>
            <person name="Kosugi Y."/>
            <person name="Izuno A."/>
            <person name="Isagi Y."/>
            <person name="Lee S.L."/>
            <person name="Shimizu K.K."/>
        </authorList>
    </citation>
    <scope>NUCLEOTIDE SEQUENCE [LARGE SCALE GENOMIC DNA]</scope>
    <source>
        <strain evidence="8">214</strain>
    </source>
</reference>
<gene>
    <name evidence="8" type="ORF">SLEP1_g139</name>
</gene>
<dbReference type="EMBL" id="BPVZ01000001">
    <property type="protein sequence ID" value="GKU85462.1"/>
    <property type="molecule type" value="Genomic_DNA"/>
</dbReference>
<organism evidence="8 9">
    <name type="scientific">Rubroshorea leprosula</name>
    <dbReference type="NCBI Taxonomy" id="152421"/>
    <lineage>
        <taxon>Eukaryota</taxon>
        <taxon>Viridiplantae</taxon>
        <taxon>Streptophyta</taxon>
        <taxon>Embryophyta</taxon>
        <taxon>Tracheophyta</taxon>
        <taxon>Spermatophyta</taxon>
        <taxon>Magnoliopsida</taxon>
        <taxon>eudicotyledons</taxon>
        <taxon>Gunneridae</taxon>
        <taxon>Pentapetalae</taxon>
        <taxon>rosids</taxon>
        <taxon>malvids</taxon>
        <taxon>Malvales</taxon>
        <taxon>Dipterocarpaceae</taxon>
        <taxon>Rubroshorea</taxon>
    </lineage>
</organism>
<dbReference type="InterPro" id="IPR018499">
    <property type="entry name" value="Tetraspanin/Peripherin"/>
</dbReference>
<evidence type="ECO:0000256" key="4">
    <source>
        <dbReference type="ARBA" id="ARBA00022989"/>
    </source>
</evidence>
<protein>
    <submittedName>
        <fullName evidence="8">Uncharacterized protein</fullName>
    </submittedName>
</protein>
<dbReference type="GO" id="GO:0070370">
    <property type="term" value="P:cellular heat acclimation"/>
    <property type="evidence" value="ECO:0007669"/>
    <property type="project" value="TreeGrafter"/>
</dbReference>
<dbReference type="PANTHER" id="PTHR19424:SF0">
    <property type="entry name" value="HEAT SHOCK FACTOR BINDING PROTEIN 1"/>
    <property type="match status" value="1"/>
</dbReference>
<evidence type="ECO:0000313" key="8">
    <source>
        <dbReference type="EMBL" id="GKU85462.1"/>
    </source>
</evidence>
<dbReference type="PROSITE" id="PS51257">
    <property type="entry name" value="PROKAR_LIPOPROTEIN"/>
    <property type="match status" value="1"/>
</dbReference>
<keyword evidence="9" id="KW-1185">Reference proteome</keyword>
<evidence type="ECO:0000256" key="3">
    <source>
        <dbReference type="ARBA" id="ARBA00022692"/>
    </source>
</evidence>
<keyword evidence="5 7" id="KW-0472">Membrane</keyword>
<comment type="similarity">
    <text evidence="2">Belongs to the HSBP1 family.</text>
</comment>
<dbReference type="GO" id="GO:0005829">
    <property type="term" value="C:cytosol"/>
    <property type="evidence" value="ECO:0007669"/>
    <property type="project" value="TreeGrafter"/>
</dbReference>
<dbReference type="InterPro" id="IPR009643">
    <property type="entry name" value="HS1-bd"/>
</dbReference>
<keyword evidence="3 7" id="KW-0812">Transmembrane</keyword>
<evidence type="ECO:0000256" key="6">
    <source>
        <dbReference type="SAM" id="MobiDB-lite"/>
    </source>
</evidence>